<keyword evidence="5 12" id="KW-0346">Stress response</keyword>
<dbReference type="PRINTS" id="PR00056">
    <property type="entry name" value="HSFDOMAIN"/>
</dbReference>
<evidence type="ECO:0000256" key="3">
    <source>
        <dbReference type="ARBA" id="ARBA00022553"/>
    </source>
</evidence>
<evidence type="ECO:0000256" key="5">
    <source>
        <dbReference type="ARBA" id="ARBA00023016"/>
    </source>
</evidence>
<dbReference type="Gene3D" id="1.10.10.10">
    <property type="entry name" value="Winged helix-like DNA-binding domain superfamily/Winged helix DNA-binding domain"/>
    <property type="match status" value="1"/>
</dbReference>
<comment type="subunit">
    <text evidence="2">Homotrimer.</text>
</comment>
<dbReference type="GO" id="GO:0000978">
    <property type="term" value="F:RNA polymerase II cis-regulatory region sequence-specific DNA binding"/>
    <property type="evidence" value="ECO:0007669"/>
    <property type="project" value="TreeGrafter"/>
</dbReference>
<dbReference type="Proteomes" id="UP000283530">
    <property type="component" value="Unassembled WGS sequence"/>
</dbReference>
<dbReference type="OrthoDB" id="60033at2759"/>
<keyword evidence="4" id="KW-0805">Transcription regulation</keyword>
<evidence type="ECO:0000259" key="11">
    <source>
        <dbReference type="PROSITE" id="PS00434"/>
    </source>
</evidence>
<comment type="subcellular location">
    <subcellularLocation>
        <location evidence="1">Nucleus</location>
    </subcellularLocation>
</comment>
<sequence>MEACDLIAPFVLKAYQMVSDSSTDDLICWGRGNNSFVVLDPLAFSQRLLPIHFKHNNFSSFIRQLNTYGFRKVDPDRWEFAHESFLRGQRHLLKNITRRKSQRNPISLHEDIKQEKSVLLELTRLKQEQRTLNEEVEGMNRRLQATEKKPQQMMAFLAKVVEDPDFLSRMLLEKKASEQLVEKKKRFRITSTSTVEQSKDKKDIEGVEATTTAIGPLVMNRSLASDGDLYTLVKSATAKTGTGNSATAANARIGTGWPMGTTSQHNGSNQSKRPFFAELGGLESSPCWGCTTKVPHRLEMGKIMGI</sequence>
<comment type="similarity">
    <text evidence="9">Belongs to the HSF family.</text>
</comment>
<evidence type="ECO:0000256" key="9">
    <source>
        <dbReference type="RuleBase" id="RU004020"/>
    </source>
</evidence>
<evidence type="ECO:0000256" key="1">
    <source>
        <dbReference type="ARBA" id="ARBA00004123"/>
    </source>
</evidence>
<keyword evidence="10" id="KW-0175">Coiled coil</keyword>
<keyword evidence="13" id="KW-1185">Reference proteome</keyword>
<comment type="caution">
    <text evidence="12">The sequence shown here is derived from an EMBL/GenBank/DDBJ whole genome shotgun (WGS) entry which is preliminary data.</text>
</comment>
<dbReference type="SMART" id="SM00415">
    <property type="entry name" value="HSF"/>
    <property type="match status" value="1"/>
</dbReference>
<evidence type="ECO:0000313" key="13">
    <source>
        <dbReference type="Proteomes" id="UP000283530"/>
    </source>
</evidence>
<organism evidence="12 13">
    <name type="scientific">Cinnamomum micranthum f. kanehirae</name>
    <dbReference type="NCBI Taxonomy" id="337451"/>
    <lineage>
        <taxon>Eukaryota</taxon>
        <taxon>Viridiplantae</taxon>
        <taxon>Streptophyta</taxon>
        <taxon>Embryophyta</taxon>
        <taxon>Tracheophyta</taxon>
        <taxon>Spermatophyta</taxon>
        <taxon>Magnoliopsida</taxon>
        <taxon>Magnoliidae</taxon>
        <taxon>Laurales</taxon>
        <taxon>Lauraceae</taxon>
        <taxon>Cinnamomum</taxon>
    </lineage>
</organism>
<protein>
    <submittedName>
        <fullName evidence="12">Putative Heat shock transcription factor C1</fullName>
    </submittedName>
</protein>
<gene>
    <name evidence="12" type="ORF">CKAN_00588800</name>
</gene>
<evidence type="ECO:0000256" key="10">
    <source>
        <dbReference type="SAM" id="Coils"/>
    </source>
</evidence>
<dbReference type="GO" id="GO:0034605">
    <property type="term" value="P:cellular response to heat"/>
    <property type="evidence" value="ECO:0007669"/>
    <property type="project" value="TreeGrafter"/>
</dbReference>
<dbReference type="PROSITE" id="PS00434">
    <property type="entry name" value="HSF_DOMAIN"/>
    <property type="match status" value="1"/>
</dbReference>
<keyword evidence="6" id="KW-0238">DNA-binding</keyword>
<dbReference type="InterPro" id="IPR036390">
    <property type="entry name" value="WH_DNA-bd_sf"/>
</dbReference>
<dbReference type="InterPro" id="IPR000232">
    <property type="entry name" value="HSF_DNA-bd"/>
</dbReference>
<dbReference type="SUPFAM" id="SSF46785">
    <property type="entry name" value="Winged helix' DNA-binding domain"/>
    <property type="match status" value="1"/>
</dbReference>
<dbReference type="AlphaFoldDB" id="A0A3S3M5G2"/>
<name>A0A3S3M5G2_9MAGN</name>
<dbReference type="FunFam" id="1.10.10.10:FF:000037">
    <property type="entry name" value="Heat stress transcription factor B-4"/>
    <property type="match status" value="1"/>
</dbReference>
<evidence type="ECO:0000256" key="2">
    <source>
        <dbReference type="ARBA" id="ARBA00011233"/>
    </source>
</evidence>
<proteinExistence type="inferred from homology"/>
<keyword evidence="3" id="KW-0597">Phosphoprotein</keyword>
<dbReference type="GO" id="GO:0003700">
    <property type="term" value="F:DNA-binding transcription factor activity"/>
    <property type="evidence" value="ECO:0007669"/>
    <property type="project" value="InterPro"/>
</dbReference>
<evidence type="ECO:0000256" key="6">
    <source>
        <dbReference type="ARBA" id="ARBA00023125"/>
    </source>
</evidence>
<accession>A0A3S3M5G2</accession>
<dbReference type="Pfam" id="PF00447">
    <property type="entry name" value="HSF_DNA-bind"/>
    <property type="match status" value="1"/>
</dbReference>
<feature type="coiled-coil region" evidence="10">
    <location>
        <begin position="122"/>
        <end position="149"/>
    </location>
</feature>
<reference evidence="12 13" key="1">
    <citation type="journal article" date="2019" name="Nat. Plants">
        <title>Stout camphor tree genome fills gaps in understanding of flowering plant genome evolution.</title>
        <authorList>
            <person name="Chaw S.M."/>
            <person name="Liu Y.C."/>
            <person name="Wu Y.W."/>
            <person name="Wang H.Y."/>
            <person name="Lin C.I."/>
            <person name="Wu C.S."/>
            <person name="Ke H.M."/>
            <person name="Chang L.Y."/>
            <person name="Hsu C.Y."/>
            <person name="Yang H.T."/>
            <person name="Sudianto E."/>
            <person name="Hsu M.H."/>
            <person name="Wu K.P."/>
            <person name="Wang L.N."/>
            <person name="Leebens-Mack J.H."/>
            <person name="Tsai I.J."/>
        </authorList>
    </citation>
    <scope>NUCLEOTIDE SEQUENCE [LARGE SCALE GENOMIC DNA]</scope>
    <source>
        <strain evidence="13">cv. Chaw 1501</strain>
        <tissue evidence="12">Young leaves</tissue>
    </source>
</reference>
<dbReference type="InterPro" id="IPR036388">
    <property type="entry name" value="WH-like_DNA-bd_sf"/>
</dbReference>
<evidence type="ECO:0000313" key="12">
    <source>
        <dbReference type="EMBL" id="RWR77403.1"/>
    </source>
</evidence>
<evidence type="ECO:0000256" key="4">
    <source>
        <dbReference type="ARBA" id="ARBA00023015"/>
    </source>
</evidence>
<keyword evidence="7" id="KW-0804">Transcription</keyword>
<dbReference type="PANTHER" id="PTHR10015">
    <property type="entry name" value="HEAT SHOCK TRANSCRIPTION FACTOR"/>
    <property type="match status" value="1"/>
</dbReference>
<feature type="domain" description="HSF-type DNA-binding" evidence="11">
    <location>
        <begin position="49"/>
        <end position="73"/>
    </location>
</feature>
<keyword evidence="8" id="KW-0539">Nucleus</keyword>
<dbReference type="GO" id="GO:0006357">
    <property type="term" value="P:regulation of transcription by RNA polymerase II"/>
    <property type="evidence" value="ECO:0007669"/>
    <property type="project" value="TreeGrafter"/>
</dbReference>
<dbReference type="GO" id="GO:0005634">
    <property type="term" value="C:nucleus"/>
    <property type="evidence" value="ECO:0007669"/>
    <property type="project" value="UniProtKB-SubCell"/>
</dbReference>
<dbReference type="STRING" id="337451.A0A3S3M5G2"/>
<dbReference type="PANTHER" id="PTHR10015:SF332">
    <property type="entry name" value="HEAT STRESS TRANSCRIPTION FACTOR C-1"/>
    <property type="match status" value="1"/>
</dbReference>
<dbReference type="EMBL" id="QPKB01000002">
    <property type="protein sequence ID" value="RWR77403.1"/>
    <property type="molecule type" value="Genomic_DNA"/>
</dbReference>
<evidence type="ECO:0000256" key="8">
    <source>
        <dbReference type="ARBA" id="ARBA00023242"/>
    </source>
</evidence>
<evidence type="ECO:0000256" key="7">
    <source>
        <dbReference type="ARBA" id="ARBA00023163"/>
    </source>
</evidence>